<evidence type="ECO:0000256" key="9">
    <source>
        <dbReference type="RuleBase" id="RU003733"/>
    </source>
</evidence>
<keyword evidence="6 8" id="KW-0067">ATP-binding</keyword>
<dbReference type="SUPFAM" id="SSF53067">
    <property type="entry name" value="Actin-like ATPase domain"/>
    <property type="match status" value="2"/>
</dbReference>
<evidence type="ECO:0000256" key="3">
    <source>
        <dbReference type="ARBA" id="ARBA00022679"/>
    </source>
</evidence>
<gene>
    <name evidence="13" type="primary">xylB_3</name>
    <name evidence="8 10" type="synonym">xylB</name>
    <name evidence="13" type="ORF">Mgrana_03057</name>
</gene>
<dbReference type="NCBIfam" id="TIGR01312">
    <property type="entry name" value="XylB"/>
    <property type="match status" value="1"/>
</dbReference>
<dbReference type="GO" id="GO:0004856">
    <property type="term" value="F:D-xylulokinase activity"/>
    <property type="evidence" value="ECO:0007669"/>
    <property type="project" value="UniProtKB-UniRule"/>
</dbReference>
<feature type="active site" description="Proton acceptor" evidence="8">
    <location>
        <position position="240"/>
    </location>
</feature>
<dbReference type="GO" id="GO:0042732">
    <property type="term" value="P:D-xylose metabolic process"/>
    <property type="evidence" value="ECO:0007669"/>
    <property type="project" value="UniProtKB-KW"/>
</dbReference>
<dbReference type="PIRSF" id="PIRSF000538">
    <property type="entry name" value="GlpK"/>
    <property type="match status" value="1"/>
</dbReference>
<protein>
    <recommendedName>
        <fullName evidence="8 10">Xylulose kinase</fullName>
        <shortName evidence="8 10">Xylulokinase</shortName>
        <ecNumber evidence="8 10">2.7.1.17</ecNumber>
    </recommendedName>
</protein>
<evidence type="ECO:0000313" key="13">
    <source>
        <dbReference type="EMBL" id="RIH91059.1"/>
    </source>
</evidence>
<dbReference type="EMBL" id="QWLB01000061">
    <property type="protein sequence ID" value="RIH91059.1"/>
    <property type="molecule type" value="Genomic_DNA"/>
</dbReference>
<keyword evidence="7 8" id="KW-0119">Carbohydrate metabolism</keyword>
<feature type="domain" description="Carbohydrate kinase FGGY C-terminal" evidence="12">
    <location>
        <begin position="259"/>
        <end position="442"/>
    </location>
</feature>
<dbReference type="RefSeq" id="WP_119358487.1">
    <property type="nucleotide sequence ID" value="NZ_BJXM01000005.1"/>
</dbReference>
<feature type="domain" description="Carbohydrate kinase FGGY N-terminal" evidence="11">
    <location>
        <begin position="5"/>
        <end position="247"/>
    </location>
</feature>
<sequence length="489" mass="51881">MNPVSIGLDLGTSGLKVIAVTAQGERVAEASANYPLLTPKPGWTEQNPQDWVEATRKALSELALALRGRYEPVALGLSGQMHGATFLDAQGQVIRPAPLWNDQRTGEACAEIERAIPRGELIQRTGNPAVTGFQLPKLVWLRRAEPEHFARVAQVLLPKDYLGFALTGHMATEPSDASGVGALNLAARAWDHDILSALDLRAGMFPEVLPSHAVSGRLSPEWAKATGLPEGLPVVAGAGDNAGAAIGLGLSQTRPGLGSLSLGTSGVLFVPLETPTPEPEGRIHLFCHADGGYHLLGVTLAAAGSLQWYRDKLAPGVPFDELMGEAEAVSVGSDGLVFMPYLAGERSPYLDPDLRGSWLGLSLAHGRGHLTRSLLEGVALSLRDVLEVMRPLVRLERLLAIGGGARSELWLSIVASALRLPLARTEIEEGPARGAAVLGLVGAGVYASVAEALEATAPQQTELQHHRLEMETVYARYKQGFAAVTLFKD</sequence>
<dbReference type="PANTHER" id="PTHR43095:SF5">
    <property type="entry name" value="XYLULOSE KINASE"/>
    <property type="match status" value="1"/>
</dbReference>
<evidence type="ECO:0000256" key="6">
    <source>
        <dbReference type="ARBA" id="ARBA00022840"/>
    </source>
</evidence>
<comment type="caution">
    <text evidence="13">The sequence shown here is derived from an EMBL/GenBank/DDBJ whole genome shotgun (WGS) entry which is preliminary data.</text>
</comment>
<feature type="site" description="Important for activity" evidence="8">
    <location>
        <position position="9"/>
    </location>
</feature>
<keyword evidence="14" id="KW-1185">Reference proteome</keyword>
<feature type="binding site" evidence="8">
    <location>
        <begin position="81"/>
        <end position="82"/>
    </location>
    <ligand>
        <name>substrate</name>
    </ligand>
</feature>
<keyword evidence="2 8" id="KW-0859">Xylose metabolism</keyword>
<evidence type="ECO:0000256" key="5">
    <source>
        <dbReference type="ARBA" id="ARBA00022777"/>
    </source>
</evidence>
<evidence type="ECO:0000256" key="8">
    <source>
        <dbReference type="HAMAP-Rule" id="MF_02220"/>
    </source>
</evidence>
<dbReference type="InterPro" id="IPR006000">
    <property type="entry name" value="Xylulokinase"/>
</dbReference>
<evidence type="ECO:0000313" key="14">
    <source>
        <dbReference type="Proteomes" id="UP000266178"/>
    </source>
</evidence>
<evidence type="ECO:0000259" key="12">
    <source>
        <dbReference type="Pfam" id="PF02782"/>
    </source>
</evidence>
<dbReference type="OrthoDB" id="9805576at2"/>
<keyword evidence="5 8" id="KW-0418">Kinase</keyword>
<dbReference type="Proteomes" id="UP000266178">
    <property type="component" value="Unassembled WGS sequence"/>
</dbReference>
<evidence type="ECO:0000256" key="7">
    <source>
        <dbReference type="ARBA" id="ARBA00023277"/>
    </source>
</evidence>
<name>A0A399F714_9DEIN</name>
<comment type="similarity">
    <text evidence="1 8 9">Belongs to the FGGY kinase family.</text>
</comment>
<keyword evidence="4 8" id="KW-0547">Nucleotide-binding</keyword>
<dbReference type="Pfam" id="PF00370">
    <property type="entry name" value="FGGY_N"/>
    <property type="match status" value="1"/>
</dbReference>
<organism evidence="13 14">
    <name type="scientific">Meiothermus granaticius NBRC 107808</name>
    <dbReference type="NCBI Taxonomy" id="1227551"/>
    <lineage>
        <taxon>Bacteria</taxon>
        <taxon>Thermotogati</taxon>
        <taxon>Deinococcota</taxon>
        <taxon>Deinococci</taxon>
        <taxon>Thermales</taxon>
        <taxon>Thermaceae</taxon>
        <taxon>Meiothermus</taxon>
    </lineage>
</organism>
<dbReference type="AlphaFoldDB" id="A0A399F714"/>
<dbReference type="GO" id="GO:0005524">
    <property type="term" value="F:ATP binding"/>
    <property type="evidence" value="ECO:0007669"/>
    <property type="project" value="UniProtKB-UniRule"/>
</dbReference>
<proteinExistence type="inferred from homology"/>
<dbReference type="InterPro" id="IPR018484">
    <property type="entry name" value="FGGY_N"/>
</dbReference>
<dbReference type="InterPro" id="IPR018485">
    <property type="entry name" value="FGGY_C"/>
</dbReference>
<dbReference type="InterPro" id="IPR043129">
    <property type="entry name" value="ATPase_NBD"/>
</dbReference>
<evidence type="ECO:0000256" key="1">
    <source>
        <dbReference type="ARBA" id="ARBA00009156"/>
    </source>
</evidence>
<dbReference type="PANTHER" id="PTHR43095">
    <property type="entry name" value="SUGAR KINASE"/>
    <property type="match status" value="1"/>
</dbReference>
<evidence type="ECO:0000256" key="2">
    <source>
        <dbReference type="ARBA" id="ARBA00022629"/>
    </source>
</evidence>
<dbReference type="GO" id="GO:0005998">
    <property type="term" value="P:xylulose catabolic process"/>
    <property type="evidence" value="ECO:0007669"/>
    <property type="project" value="UniProtKB-UniRule"/>
</dbReference>
<dbReference type="HAMAP" id="MF_02220">
    <property type="entry name" value="XylB"/>
    <property type="match status" value="1"/>
</dbReference>
<reference evidence="13 14" key="1">
    <citation type="submission" date="2018-08" db="EMBL/GenBank/DDBJ databases">
        <title>Meiothermus granaticius genome AF-68 sequencing project.</title>
        <authorList>
            <person name="Da Costa M.S."/>
            <person name="Albuquerque L."/>
            <person name="Raposo P."/>
            <person name="Froufe H.J.C."/>
            <person name="Barroso C.S."/>
            <person name="Egas C."/>
        </authorList>
    </citation>
    <scope>NUCLEOTIDE SEQUENCE [LARGE SCALE GENOMIC DNA]</scope>
    <source>
        <strain evidence="13 14">AF-68</strain>
    </source>
</reference>
<evidence type="ECO:0000256" key="10">
    <source>
        <dbReference type="RuleBase" id="RU364073"/>
    </source>
</evidence>
<comment type="catalytic activity">
    <reaction evidence="8 10">
        <text>D-xylulose + ATP = D-xylulose 5-phosphate + ADP + H(+)</text>
        <dbReference type="Rhea" id="RHEA:10964"/>
        <dbReference type="ChEBI" id="CHEBI:15378"/>
        <dbReference type="ChEBI" id="CHEBI:17140"/>
        <dbReference type="ChEBI" id="CHEBI:30616"/>
        <dbReference type="ChEBI" id="CHEBI:57737"/>
        <dbReference type="ChEBI" id="CHEBI:456216"/>
        <dbReference type="EC" id="2.7.1.17"/>
    </reaction>
</comment>
<accession>A0A399F714</accession>
<dbReference type="Gene3D" id="3.30.420.40">
    <property type="match status" value="2"/>
</dbReference>
<dbReference type="CDD" id="cd07808">
    <property type="entry name" value="ASKHA_NBD_FGGY_EcXK-like"/>
    <property type="match status" value="1"/>
</dbReference>
<dbReference type="Pfam" id="PF02782">
    <property type="entry name" value="FGGY_C"/>
    <property type="match status" value="1"/>
</dbReference>
<keyword evidence="3 8" id="KW-0808">Transferase</keyword>
<dbReference type="PROSITE" id="PS00445">
    <property type="entry name" value="FGGY_KINASES_2"/>
    <property type="match status" value="1"/>
</dbReference>
<dbReference type="InterPro" id="IPR000577">
    <property type="entry name" value="Carb_kinase_FGGY"/>
</dbReference>
<evidence type="ECO:0000259" key="11">
    <source>
        <dbReference type="Pfam" id="PF00370"/>
    </source>
</evidence>
<dbReference type="InterPro" id="IPR018483">
    <property type="entry name" value="Carb_kinase_FGGY_CS"/>
</dbReference>
<dbReference type="InterPro" id="IPR050406">
    <property type="entry name" value="FGGY_Carb_Kinase"/>
</dbReference>
<comment type="function">
    <text evidence="8">Catalyzes the phosphorylation of D-xylulose to D-xylulose 5-phosphate.</text>
</comment>
<dbReference type="EC" id="2.7.1.17" evidence="8 10"/>
<evidence type="ECO:0000256" key="4">
    <source>
        <dbReference type="ARBA" id="ARBA00022741"/>
    </source>
</evidence>